<dbReference type="EMBL" id="JAUIZM010000007">
    <property type="protein sequence ID" value="KAK1376079.1"/>
    <property type="molecule type" value="Genomic_DNA"/>
</dbReference>
<proteinExistence type="inferred from homology"/>
<feature type="compositionally biased region" description="Basic residues" evidence="6">
    <location>
        <begin position="792"/>
        <end position="806"/>
    </location>
</feature>
<comment type="similarity">
    <text evidence="4">Belongs to the CRWN family.</text>
</comment>
<feature type="coiled-coil region" evidence="5">
    <location>
        <begin position="400"/>
        <end position="528"/>
    </location>
</feature>
<keyword evidence="8" id="KW-1185">Reference proteome</keyword>
<reference evidence="7" key="1">
    <citation type="submission" date="2023-02" db="EMBL/GenBank/DDBJ databases">
        <title>Genome of toxic invasive species Heracleum sosnowskyi carries increased number of genes despite the absence of recent whole-genome duplications.</title>
        <authorList>
            <person name="Schelkunov M."/>
            <person name="Shtratnikova V."/>
            <person name="Makarenko M."/>
            <person name="Klepikova A."/>
            <person name="Omelchenko D."/>
            <person name="Novikova G."/>
            <person name="Obukhova E."/>
            <person name="Bogdanov V."/>
            <person name="Penin A."/>
            <person name="Logacheva M."/>
        </authorList>
    </citation>
    <scope>NUCLEOTIDE SEQUENCE</scope>
    <source>
        <strain evidence="7">Hsosn_3</strain>
        <tissue evidence="7">Leaf</tissue>
    </source>
</reference>
<dbReference type="Proteomes" id="UP001237642">
    <property type="component" value="Unassembled WGS sequence"/>
</dbReference>
<evidence type="ECO:0000256" key="1">
    <source>
        <dbReference type="ARBA" id="ARBA00023054"/>
    </source>
</evidence>
<feature type="compositionally biased region" description="Polar residues" evidence="6">
    <location>
        <begin position="754"/>
        <end position="763"/>
    </location>
</feature>
<evidence type="ECO:0000313" key="7">
    <source>
        <dbReference type="EMBL" id="KAK1376079.1"/>
    </source>
</evidence>
<dbReference type="PANTHER" id="PTHR31908:SF11">
    <property type="entry name" value="PROTEIN CROWDED NUCLEI 1"/>
    <property type="match status" value="1"/>
</dbReference>
<feature type="region of interest" description="Disordered" evidence="6">
    <location>
        <begin position="747"/>
        <end position="892"/>
    </location>
</feature>
<protein>
    <submittedName>
        <fullName evidence="7">Nuclear matrix constituent protein 1-like protein</fullName>
    </submittedName>
</protein>
<feature type="coiled-coil region" evidence="5">
    <location>
        <begin position="43"/>
        <end position="119"/>
    </location>
</feature>
<dbReference type="SUPFAM" id="SSF90257">
    <property type="entry name" value="Myosin rod fragments"/>
    <property type="match status" value="1"/>
</dbReference>
<feature type="coiled-coil region" evidence="5">
    <location>
        <begin position="578"/>
        <end position="612"/>
    </location>
</feature>
<reference evidence="7" key="2">
    <citation type="submission" date="2023-05" db="EMBL/GenBank/DDBJ databases">
        <authorList>
            <person name="Schelkunov M.I."/>
        </authorList>
    </citation>
    <scope>NUCLEOTIDE SEQUENCE</scope>
    <source>
        <strain evidence="7">Hsosn_3</strain>
        <tissue evidence="7">Leaf</tissue>
    </source>
</reference>
<feature type="coiled-coil region" evidence="5">
    <location>
        <begin position="187"/>
        <end position="326"/>
    </location>
</feature>
<gene>
    <name evidence="7" type="ORF">POM88_032272</name>
</gene>
<evidence type="ECO:0000256" key="4">
    <source>
        <dbReference type="ARBA" id="ARBA00024208"/>
    </source>
</evidence>
<name>A0AAD8I080_9APIA</name>
<comment type="caution">
    <text evidence="7">The sequence shown here is derived from an EMBL/GenBank/DDBJ whole genome shotgun (WGS) entry which is preliminary data.</text>
</comment>
<dbReference type="AlphaFoldDB" id="A0AAD8I080"/>
<evidence type="ECO:0000256" key="6">
    <source>
        <dbReference type="SAM" id="MobiDB-lite"/>
    </source>
</evidence>
<sequence>MFTPQKKLCSAWSLPIPAGHNYGEASEKQSNVLLDKECIIISSHDNEQSLINMRQNLSELQNELYDYQYQMGLLLIEKREWNFNYGKLQQAFAETKDTLNRKQATISDMEKREEDLRKALGVEKQCIIDLEKALHKMRSQHAEIKFTSDLKLVEANALLTGIRDKSLEAESKLRAADAKDADLSCKNLEIERKINEVDVRENALQRERLSFNTEREAQTSNICKQREDLREWERKLQEGEERLEEVQRSLNQREKLADENDRICRWERVDLEGAQEKIERGNSTFKRKEDDIKKRVEELTSKEKESDAMRKGLEIKEKELLQLEEKLNFREQFEVQRLLDEHNIVLKSKNDDLEFEMQQKRKSLEDDLRSKVIEVEKKVDIVNGMEEKVLKREQELGRKNARLKEREKVFEAKFKDLEKMESSLTVEVKRMEKEKEKLTLEEEKLLSLEAQIVKSREDTEEERQRIKNESEILKLTEEERLGHSLLQLELKKEIDRCKSQREQLFKEREDLKQEKHRFEKEWEDLDERIRLSAEERDRELKEINFLKEVVGKDMEEIRLESSRIEKEKHEILTNQKHLDEQQLEMRRNNDELVNLSNKLKELREQFFEEKENFLAFVEKHKSCKNCGDLFPEYVHSNLQSIASLDDIKTLTLPHFTDLYSKGYRSIHDTPVSEATSRAIDSGSPASTGTMSWLQKCTSKILNLSSGKKNDPAYTNQNFSMKHAHTESPQERLFSTDDDSELQFGVAEDNLDLKNMQSNNSSREVGNGLNPAVNDQSKSNSQHSDQKLDPPQRAKRGRRKANVRRTVKTNVTDVKLMRGNAPELNKNEHDKLNKAGKDMERKWRHSWRKRSDSDYKYSGGDSDSEISGGSRKRRHKVFPSVYIEAKSDPKTAK</sequence>
<dbReference type="GO" id="GO:0006997">
    <property type="term" value="P:nucleus organization"/>
    <property type="evidence" value="ECO:0007669"/>
    <property type="project" value="InterPro"/>
</dbReference>
<feature type="compositionally biased region" description="Polar residues" evidence="6">
    <location>
        <begin position="772"/>
        <end position="782"/>
    </location>
</feature>
<comment type="subcellular location">
    <subcellularLocation>
        <location evidence="3">Nucleus lamina</location>
    </subcellularLocation>
</comment>
<dbReference type="InterPro" id="IPR040418">
    <property type="entry name" value="CRWN"/>
</dbReference>
<evidence type="ECO:0000256" key="5">
    <source>
        <dbReference type="SAM" id="Coils"/>
    </source>
</evidence>
<evidence type="ECO:0000256" key="3">
    <source>
        <dbReference type="ARBA" id="ARBA00024186"/>
    </source>
</evidence>
<keyword evidence="1 5" id="KW-0175">Coiled coil</keyword>
<feature type="compositionally biased region" description="Basic and acidic residues" evidence="6">
    <location>
        <begin position="824"/>
        <end position="840"/>
    </location>
</feature>
<evidence type="ECO:0000313" key="8">
    <source>
        <dbReference type="Proteomes" id="UP001237642"/>
    </source>
</evidence>
<evidence type="ECO:0000256" key="2">
    <source>
        <dbReference type="ARBA" id="ARBA00023242"/>
    </source>
</evidence>
<accession>A0AAD8I080</accession>
<dbReference type="GO" id="GO:0005652">
    <property type="term" value="C:nuclear lamina"/>
    <property type="evidence" value="ECO:0007669"/>
    <property type="project" value="UniProtKB-SubCell"/>
</dbReference>
<keyword evidence="2" id="KW-0539">Nucleus</keyword>
<dbReference type="PANTHER" id="PTHR31908">
    <property type="entry name" value="PROTEIN CROWDED NUCLEI 4"/>
    <property type="match status" value="1"/>
</dbReference>
<organism evidence="7 8">
    <name type="scientific">Heracleum sosnowskyi</name>
    <dbReference type="NCBI Taxonomy" id="360622"/>
    <lineage>
        <taxon>Eukaryota</taxon>
        <taxon>Viridiplantae</taxon>
        <taxon>Streptophyta</taxon>
        <taxon>Embryophyta</taxon>
        <taxon>Tracheophyta</taxon>
        <taxon>Spermatophyta</taxon>
        <taxon>Magnoliopsida</taxon>
        <taxon>eudicotyledons</taxon>
        <taxon>Gunneridae</taxon>
        <taxon>Pentapetalae</taxon>
        <taxon>asterids</taxon>
        <taxon>campanulids</taxon>
        <taxon>Apiales</taxon>
        <taxon>Apiaceae</taxon>
        <taxon>Apioideae</taxon>
        <taxon>apioid superclade</taxon>
        <taxon>Tordylieae</taxon>
        <taxon>Tordyliinae</taxon>
        <taxon>Heracleum</taxon>
    </lineage>
</organism>
<feature type="compositionally biased region" description="Low complexity" evidence="6">
    <location>
        <begin position="855"/>
        <end position="868"/>
    </location>
</feature>